<dbReference type="PANTHER" id="PTHR44520:SF2">
    <property type="entry name" value="RESPONSE REGULATOR RCP1"/>
    <property type="match status" value="1"/>
</dbReference>
<dbReference type="InterPro" id="IPR052893">
    <property type="entry name" value="TCS_response_regulator"/>
</dbReference>
<evidence type="ECO:0000313" key="3">
    <source>
        <dbReference type="EMBL" id="GLB49177.1"/>
    </source>
</evidence>
<organism evidence="3 4">
    <name type="scientific">Neptunitalea lumnitzerae</name>
    <dbReference type="NCBI Taxonomy" id="2965509"/>
    <lineage>
        <taxon>Bacteria</taxon>
        <taxon>Pseudomonadati</taxon>
        <taxon>Bacteroidota</taxon>
        <taxon>Flavobacteriia</taxon>
        <taxon>Flavobacteriales</taxon>
        <taxon>Flavobacteriaceae</taxon>
        <taxon>Neptunitalea</taxon>
    </lineage>
</organism>
<dbReference type="Gene3D" id="3.40.50.2300">
    <property type="match status" value="1"/>
</dbReference>
<dbReference type="SUPFAM" id="SSF52172">
    <property type="entry name" value="CheY-like"/>
    <property type="match status" value="1"/>
</dbReference>
<protein>
    <submittedName>
        <fullName evidence="3">Response regulator</fullName>
    </submittedName>
</protein>
<dbReference type="RefSeq" id="WP_281764821.1">
    <property type="nucleotide sequence ID" value="NZ_BRVO01000002.1"/>
</dbReference>
<keyword evidence="4" id="KW-1185">Reference proteome</keyword>
<proteinExistence type="predicted"/>
<reference evidence="3" key="1">
    <citation type="submission" date="2022-07" db="EMBL/GenBank/DDBJ databases">
        <title>Taxonomy of Novel Oxalotrophic and Methylotrophic Bacteria.</title>
        <authorList>
            <person name="Sahin N."/>
            <person name="Tani A."/>
        </authorList>
    </citation>
    <scope>NUCLEOTIDE SEQUENCE</scope>
    <source>
        <strain evidence="3">Y10</strain>
    </source>
</reference>
<sequence>MSDLRHVLLVDDDPATNFINRKIITDSGCADIITTVTSAEAALEFLVSTKESEKDQPDLILLDINMPGMNGWEFLEEYKDLDEEQKAKIVIVMLTTSLNPDDEERARKNPLVNGFKNKPLNPIAIKDILENYFNK</sequence>
<evidence type="ECO:0000256" key="1">
    <source>
        <dbReference type="PROSITE-ProRule" id="PRU00169"/>
    </source>
</evidence>
<dbReference type="EMBL" id="BRVO01000002">
    <property type="protein sequence ID" value="GLB49177.1"/>
    <property type="molecule type" value="Genomic_DNA"/>
</dbReference>
<dbReference type="PANTHER" id="PTHR44520">
    <property type="entry name" value="RESPONSE REGULATOR RCP1-RELATED"/>
    <property type="match status" value="1"/>
</dbReference>
<evidence type="ECO:0000259" key="2">
    <source>
        <dbReference type="PROSITE" id="PS50110"/>
    </source>
</evidence>
<gene>
    <name evidence="3" type="ORF">Y10_15450</name>
</gene>
<dbReference type="PROSITE" id="PS50110">
    <property type="entry name" value="RESPONSE_REGULATORY"/>
    <property type="match status" value="1"/>
</dbReference>
<dbReference type="Proteomes" id="UP001143543">
    <property type="component" value="Unassembled WGS sequence"/>
</dbReference>
<dbReference type="Pfam" id="PF00072">
    <property type="entry name" value="Response_reg"/>
    <property type="match status" value="1"/>
</dbReference>
<dbReference type="InterPro" id="IPR001789">
    <property type="entry name" value="Sig_transdc_resp-reg_receiver"/>
</dbReference>
<keyword evidence="1" id="KW-0597">Phosphoprotein</keyword>
<accession>A0ABQ5MIK5</accession>
<comment type="caution">
    <text evidence="3">The sequence shown here is derived from an EMBL/GenBank/DDBJ whole genome shotgun (WGS) entry which is preliminary data.</text>
</comment>
<name>A0ABQ5MIK5_9FLAO</name>
<evidence type="ECO:0000313" key="4">
    <source>
        <dbReference type="Proteomes" id="UP001143543"/>
    </source>
</evidence>
<feature type="modified residue" description="4-aspartylphosphate" evidence="1">
    <location>
        <position position="63"/>
    </location>
</feature>
<feature type="domain" description="Response regulatory" evidence="2">
    <location>
        <begin position="6"/>
        <end position="133"/>
    </location>
</feature>
<dbReference type="SMART" id="SM00448">
    <property type="entry name" value="REC"/>
    <property type="match status" value="1"/>
</dbReference>
<dbReference type="InterPro" id="IPR011006">
    <property type="entry name" value="CheY-like_superfamily"/>
</dbReference>